<proteinExistence type="predicted"/>
<reference evidence="2 3" key="2">
    <citation type="submission" date="2018-11" db="EMBL/GenBank/DDBJ databases">
        <authorList>
            <consortium name="Pathogen Informatics"/>
        </authorList>
    </citation>
    <scope>NUCLEOTIDE SEQUENCE [LARGE SCALE GENOMIC DNA]</scope>
</reference>
<dbReference type="EMBL" id="UYWX01020963">
    <property type="protein sequence ID" value="VDM34548.1"/>
    <property type="molecule type" value="Genomic_DNA"/>
</dbReference>
<accession>A0A0R3X800</accession>
<evidence type="ECO:0000313" key="2">
    <source>
        <dbReference type="EMBL" id="VDM34548.1"/>
    </source>
</evidence>
<dbReference type="AlphaFoldDB" id="A0A0R3X800"/>
<keyword evidence="3" id="KW-1185">Reference proteome</keyword>
<organism evidence="4">
    <name type="scientific">Hydatigena taeniaeformis</name>
    <name type="common">Feline tapeworm</name>
    <name type="synonym">Taenia taeniaeformis</name>
    <dbReference type="NCBI Taxonomy" id="6205"/>
    <lineage>
        <taxon>Eukaryota</taxon>
        <taxon>Metazoa</taxon>
        <taxon>Spiralia</taxon>
        <taxon>Lophotrochozoa</taxon>
        <taxon>Platyhelminthes</taxon>
        <taxon>Cestoda</taxon>
        <taxon>Eucestoda</taxon>
        <taxon>Cyclophyllidea</taxon>
        <taxon>Taeniidae</taxon>
        <taxon>Hydatigera</taxon>
    </lineage>
</organism>
<dbReference type="Proteomes" id="UP000274429">
    <property type="component" value="Unassembled WGS sequence"/>
</dbReference>
<gene>
    <name evidence="2" type="ORF">TTAC_LOCUS9660</name>
</gene>
<evidence type="ECO:0000313" key="3">
    <source>
        <dbReference type="Proteomes" id="UP000274429"/>
    </source>
</evidence>
<protein>
    <submittedName>
        <fullName evidence="4">Secreted protein</fullName>
    </submittedName>
</protein>
<evidence type="ECO:0000256" key="1">
    <source>
        <dbReference type="SAM" id="MobiDB-lite"/>
    </source>
</evidence>
<dbReference type="WBParaSite" id="TTAC_0000967501-mRNA-1">
    <property type="protein sequence ID" value="TTAC_0000967501-mRNA-1"/>
    <property type="gene ID" value="TTAC_0000967501"/>
</dbReference>
<name>A0A0R3X800_HYDTA</name>
<sequence>MSWLVGTFRTASKAWQRLEKEDDQEEGETAPLSCTDVQGTALAFSRDSMLPPSHPPYSSTKPSELPRRIFHPSMRPPIVVRKDSVCYNTQHREDKVGFRKETK</sequence>
<evidence type="ECO:0000313" key="4">
    <source>
        <dbReference type="WBParaSite" id="TTAC_0000967501-mRNA-1"/>
    </source>
</evidence>
<reference evidence="4" key="1">
    <citation type="submission" date="2017-02" db="UniProtKB">
        <authorList>
            <consortium name="WormBaseParasite"/>
        </authorList>
    </citation>
    <scope>IDENTIFICATION</scope>
</reference>
<feature type="region of interest" description="Disordered" evidence="1">
    <location>
        <begin position="16"/>
        <end position="74"/>
    </location>
</feature>